<name>A0A1L9VNC5_ASPGL</name>
<organism evidence="1 2">
    <name type="scientific">Aspergillus glaucus CBS 516.65</name>
    <dbReference type="NCBI Taxonomy" id="1160497"/>
    <lineage>
        <taxon>Eukaryota</taxon>
        <taxon>Fungi</taxon>
        <taxon>Dikarya</taxon>
        <taxon>Ascomycota</taxon>
        <taxon>Pezizomycotina</taxon>
        <taxon>Eurotiomycetes</taxon>
        <taxon>Eurotiomycetidae</taxon>
        <taxon>Eurotiales</taxon>
        <taxon>Aspergillaceae</taxon>
        <taxon>Aspergillus</taxon>
        <taxon>Aspergillus subgen. Aspergillus</taxon>
    </lineage>
</organism>
<evidence type="ECO:0000313" key="2">
    <source>
        <dbReference type="Proteomes" id="UP000184300"/>
    </source>
</evidence>
<sequence>MTVVIAKEVTWRVDEIESWNTQQTQDRPVTRQKRIIATGGLKGRWAATRANAGDTGSADMAIPIPFDITIDSSADALTDFTSEYSRLAPVLAVKHRLTMTIVTGSETINRETGSLVDKRDTVRVLGATVPIHVYEYVEGSMVSERLEASDAVLPQYNGCSGSPPGYSN</sequence>
<gene>
    <name evidence="1" type="ORF">ASPGLDRAFT_45399</name>
</gene>
<dbReference type="RefSeq" id="XP_022402131.1">
    <property type="nucleotide sequence ID" value="XM_022546234.1"/>
</dbReference>
<keyword evidence="2" id="KW-1185">Reference proteome</keyword>
<dbReference type="STRING" id="1160497.A0A1L9VNC5"/>
<accession>A0A1L9VNC5</accession>
<evidence type="ECO:0000313" key="1">
    <source>
        <dbReference type="EMBL" id="OJJ85433.1"/>
    </source>
</evidence>
<dbReference type="VEuPathDB" id="FungiDB:ASPGLDRAFT_45399"/>
<protein>
    <submittedName>
        <fullName evidence="1">Uncharacterized protein</fullName>
    </submittedName>
</protein>
<reference evidence="2" key="1">
    <citation type="journal article" date="2017" name="Genome Biol.">
        <title>Comparative genomics reveals high biological diversity and specific adaptations in the industrially and medically important fungal genus Aspergillus.</title>
        <authorList>
            <person name="de Vries R.P."/>
            <person name="Riley R."/>
            <person name="Wiebenga A."/>
            <person name="Aguilar-Osorio G."/>
            <person name="Amillis S."/>
            <person name="Uchima C.A."/>
            <person name="Anderluh G."/>
            <person name="Asadollahi M."/>
            <person name="Askin M."/>
            <person name="Barry K."/>
            <person name="Battaglia E."/>
            <person name="Bayram O."/>
            <person name="Benocci T."/>
            <person name="Braus-Stromeyer S.A."/>
            <person name="Caldana C."/>
            <person name="Canovas D."/>
            <person name="Cerqueira G.C."/>
            <person name="Chen F."/>
            <person name="Chen W."/>
            <person name="Choi C."/>
            <person name="Clum A."/>
            <person name="Dos Santos R.A."/>
            <person name="Damasio A.R."/>
            <person name="Diallinas G."/>
            <person name="Emri T."/>
            <person name="Fekete E."/>
            <person name="Flipphi M."/>
            <person name="Freyberg S."/>
            <person name="Gallo A."/>
            <person name="Gournas C."/>
            <person name="Habgood R."/>
            <person name="Hainaut M."/>
            <person name="Harispe M.L."/>
            <person name="Henrissat B."/>
            <person name="Hilden K.S."/>
            <person name="Hope R."/>
            <person name="Hossain A."/>
            <person name="Karabika E."/>
            <person name="Karaffa L."/>
            <person name="Karanyi Z."/>
            <person name="Krasevec N."/>
            <person name="Kuo A."/>
            <person name="Kusch H."/>
            <person name="LaButti K."/>
            <person name="Lagendijk E.L."/>
            <person name="Lapidus A."/>
            <person name="Levasseur A."/>
            <person name="Lindquist E."/>
            <person name="Lipzen A."/>
            <person name="Logrieco A.F."/>
            <person name="MacCabe A."/>
            <person name="Maekelae M.R."/>
            <person name="Malavazi I."/>
            <person name="Melin P."/>
            <person name="Meyer V."/>
            <person name="Mielnichuk N."/>
            <person name="Miskei M."/>
            <person name="Molnar A.P."/>
            <person name="Mule G."/>
            <person name="Ngan C.Y."/>
            <person name="Orejas M."/>
            <person name="Orosz E."/>
            <person name="Ouedraogo J.P."/>
            <person name="Overkamp K.M."/>
            <person name="Park H.-S."/>
            <person name="Perrone G."/>
            <person name="Piumi F."/>
            <person name="Punt P.J."/>
            <person name="Ram A.F."/>
            <person name="Ramon A."/>
            <person name="Rauscher S."/>
            <person name="Record E."/>
            <person name="Riano-Pachon D.M."/>
            <person name="Robert V."/>
            <person name="Roehrig J."/>
            <person name="Ruller R."/>
            <person name="Salamov A."/>
            <person name="Salih N.S."/>
            <person name="Samson R.A."/>
            <person name="Sandor E."/>
            <person name="Sanguinetti M."/>
            <person name="Schuetze T."/>
            <person name="Sepcic K."/>
            <person name="Shelest E."/>
            <person name="Sherlock G."/>
            <person name="Sophianopoulou V."/>
            <person name="Squina F.M."/>
            <person name="Sun H."/>
            <person name="Susca A."/>
            <person name="Todd R.B."/>
            <person name="Tsang A."/>
            <person name="Unkles S.E."/>
            <person name="van de Wiele N."/>
            <person name="van Rossen-Uffink D."/>
            <person name="Oliveira J.V."/>
            <person name="Vesth T.C."/>
            <person name="Visser J."/>
            <person name="Yu J.-H."/>
            <person name="Zhou M."/>
            <person name="Andersen M.R."/>
            <person name="Archer D.B."/>
            <person name="Baker S.E."/>
            <person name="Benoit I."/>
            <person name="Brakhage A.A."/>
            <person name="Braus G.H."/>
            <person name="Fischer R."/>
            <person name="Frisvad J.C."/>
            <person name="Goldman G.H."/>
            <person name="Houbraken J."/>
            <person name="Oakley B."/>
            <person name="Pocsi I."/>
            <person name="Scazzocchio C."/>
            <person name="Seiboth B."/>
            <person name="vanKuyk P.A."/>
            <person name="Wortman J."/>
            <person name="Dyer P.S."/>
            <person name="Grigoriev I.V."/>
        </authorList>
    </citation>
    <scope>NUCLEOTIDE SEQUENCE [LARGE SCALE GENOMIC DNA]</scope>
    <source>
        <strain evidence="2">CBS 516.65</strain>
    </source>
</reference>
<dbReference type="AlphaFoldDB" id="A0A1L9VNC5"/>
<proteinExistence type="predicted"/>
<dbReference type="Proteomes" id="UP000184300">
    <property type="component" value="Unassembled WGS sequence"/>
</dbReference>
<dbReference type="EMBL" id="KV878894">
    <property type="protein sequence ID" value="OJJ85433.1"/>
    <property type="molecule type" value="Genomic_DNA"/>
</dbReference>
<dbReference type="GeneID" id="34462495"/>
<dbReference type="OrthoDB" id="4485085at2759"/>